<dbReference type="EMBL" id="LGRX02014130">
    <property type="protein sequence ID" value="KAK3265110.1"/>
    <property type="molecule type" value="Genomic_DNA"/>
</dbReference>
<organism evidence="2 3">
    <name type="scientific">Cymbomonas tetramitiformis</name>
    <dbReference type="NCBI Taxonomy" id="36881"/>
    <lineage>
        <taxon>Eukaryota</taxon>
        <taxon>Viridiplantae</taxon>
        <taxon>Chlorophyta</taxon>
        <taxon>Pyramimonadophyceae</taxon>
        <taxon>Pyramimonadales</taxon>
        <taxon>Pyramimonadaceae</taxon>
        <taxon>Cymbomonas</taxon>
    </lineage>
</organism>
<accession>A0AAE0FT03</accession>
<proteinExistence type="predicted"/>
<keyword evidence="3" id="KW-1185">Reference proteome</keyword>
<protein>
    <submittedName>
        <fullName evidence="2">Uncharacterized protein</fullName>
    </submittedName>
</protein>
<name>A0AAE0FT03_9CHLO</name>
<evidence type="ECO:0000313" key="3">
    <source>
        <dbReference type="Proteomes" id="UP001190700"/>
    </source>
</evidence>
<gene>
    <name evidence="2" type="ORF">CYMTET_26187</name>
</gene>
<reference evidence="2 3" key="1">
    <citation type="journal article" date="2015" name="Genome Biol. Evol.">
        <title>Comparative Genomics of a Bacterivorous Green Alga Reveals Evolutionary Causalities and Consequences of Phago-Mixotrophic Mode of Nutrition.</title>
        <authorList>
            <person name="Burns J.A."/>
            <person name="Paasch A."/>
            <person name="Narechania A."/>
            <person name="Kim E."/>
        </authorList>
    </citation>
    <scope>NUCLEOTIDE SEQUENCE [LARGE SCALE GENOMIC DNA]</scope>
    <source>
        <strain evidence="2 3">PLY_AMNH</strain>
    </source>
</reference>
<dbReference type="AlphaFoldDB" id="A0AAE0FT03"/>
<evidence type="ECO:0000256" key="1">
    <source>
        <dbReference type="SAM" id="MobiDB-lite"/>
    </source>
</evidence>
<sequence>MNFEVRNGTAIIAQESSDGPTPPQDASPAATPTMTKPTSKFVRRNPNVGFSLTHKDKPGSSTDPPLQLNDSLQSRNEQGSRGARMTVLHMNEVKAAPSWGSDRDAHGGSSNAHGGHSLKAYSPPSRPQPHTLPRKKVPSIYGITDPTKYLGVEKRFGRNLASPALLVPPLAKEKLQIIDNGAAEDLLSVTPNPSHSARLPERLDTHESGLSPLLSERQHSNHFGGKTKEPVVPSAGLGAIITKKHSKKLLSHGLPFTQHTVDDVMSAARETVSSRMGASSGLLWHSRCESARRRTMGTGSPRTIASRSADQAPMGVKHPFCLPAGDDENDGGTRFIMEDWLTSFDPQEFNSQNLYLEAKLQEGLRLTSVLGRPHRVRTSMCCHIFDLLVYVMPPNPQKMLLQQIKQELFASIFYDPNNVLMSMPADAKYPAHLFMDSRPYFVQLQVRNGMYAKLEKELEDERYQQQRLHLQHNMHTRSMKRMMEAWQGPFLGIFFRLPPPETLRPPSLLSRSGTFHRPRSPARGCRGPGGRRPPGALCEAVALVSRRWLLRALAAQPAGCGACVHGAMRRAPSPGGFVAPSRGGHGHVPGMQDACIRD</sequence>
<comment type="caution">
    <text evidence="2">The sequence shown here is derived from an EMBL/GenBank/DDBJ whole genome shotgun (WGS) entry which is preliminary data.</text>
</comment>
<feature type="region of interest" description="Disordered" evidence="1">
    <location>
        <begin position="97"/>
        <end position="140"/>
    </location>
</feature>
<evidence type="ECO:0000313" key="2">
    <source>
        <dbReference type="EMBL" id="KAK3265110.1"/>
    </source>
</evidence>
<feature type="region of interest" description="Disordered" evidence="1">
    <location>
        <begin position="1"/>
        <end position="81"/>
    </location>
</feature>
<feature type="compositionally biased region" description="Low complexity" evidence="1">
    <location>
        <begin position="107"/>
        <end position="117"/>
    </location>
</feature>
<feature type="compositionally biased region" description="Polar residues" evidence="1">
    <location>
        <begin position="59"/>
        <end position="79"/>
    </location>
</feature>
<dbReference type="Proteomes" id="UP001190700">
    <property type="component" value="Unassembled WGS sequence"/>
</dbReference>
<feature type="region of interest" description="Disordered" evidence="1">
    <location>
        <begin position="508"/>
        <end position="531"/>
    </location>
</feature>